<dbReference type="EMBL" id="LZYE01000038">
    <property type="protein sequence ID" value="OFC38401.1"/>
    <property type="molecule type" value="Genomic_DNA"/>
</dbReference>
<name>A0A1E7YQP1_9PROT</name>
<comment type="caution">
    <text evidence="1">The sequence shown here is derived from an EMBL/GenBank/DDBJ whole genome shotgun (WGS) entry which is preliminary data.</text>
</comment>
<dbReference type="OMA" id="CDGSHYI"/>
<evidence type="ECO:0000313" key="1">
    <source>
        <dbReference type="EMBL" id="OFC38401.1"/>
    </source>
</evidence>
<proteinExistence type="predicted"/>
<dbReference type="Gene3D" id="3.30.450.20">
    <property type="entry name" value="PAS domain"/>
    <property type="match status" value="1"/>
</dbReference>
<dbReference type="SUPFAM" id="SSF103190">
    <property type="entry name" value="Sensory domain-like"/>
    <property type="match status" value="1"/>
</dbReference>
<protein>
    <submittedName>
        <fullName evidence="1">Uncharacterized protein</fullName>
    </submittedName>
</protein>
<dbReference type="AlphaFoldDB" id="A0A1E7YQP1"/>
<dbReference type="InterPro" id="IPR029151">
    <property type="entry name" value="Sensor-like_sf"/>
</dbReference>
<organism evidence="1 2">
    <name type="scientific">Acidithiobacillus caldus</name>
    <dbReference type="NCBI Taxonomy" id="33059"/>
    <lineage>
        <taxon>Bacteria</taxon>
        <taxon>Pseudomonadati</taxon>
        <taxon>Pseudomonadota</taxon>
        <taxon>Acidithiobacillia</taxon>
        <taxon>Acidithiobacillales</taxon>
        <taxon>Acidithiobacillaceae</taxon>
        <taxon>Acidithiobacillus</taxon>
    </lineage>
</organism>
<dbReference type="Proteomes" id="UP000175616">
    <property type="component" value="Unassembled WGS sequence"/>
</dbReference>
<evidence type="ECO:0000313" key="2">
    <source>
        <dbReference type="Proteomes" id="UP000175616"/>
    </source>
</evidence>
<gene>
    <name evidence="1" type="ORF">BAE27_02115</name>
</gene>
<accession>A0A1E7YQP1</accession>
<reference evidence="1 2" key="1">
    <citation type="submission" date="2016-06" db="EMBL/GenBank/DDBJ databases">
        <title>Gene turnover analysis identifies the evolutionary adaptation of the extremophile Acidithiobacillus caldus.</title>
        <authorList>
            <person name="Zhang X."/>
        </authorList>
    </citation>
    <scope>NUCLEOTIDE SEQUENCE [LARGE SCALE GENOMIC DNA]</scope>
    <source>
        <strain evidence="1 2">DX</strain>
    </source>
</reference>
<sequence length="348" mass="39552">MLTPESERATSIVNEPVSSVVNRQRARLTQLLYAPMQRIGILASQLARDGSLDRSFRSDLDILVGESLATLPFAKYLYVLNRNGIQISSSMSREGLITGHYGRDRSERPYMKEALSIASALDLHRETCYQQWPYLDDGTQAVDFLLCDAYISANALRPSMTATYFLRDRQGSIAGFLGADFALRELPPIESIYRDTRRTRTFSLDPLPDQIRSASRLDREMDTVISVLEELMMCRGVYHVKLHFSSSQTVVWQLDDPYRYHIFSVSDLLDADSCLAYPNRSYPEEAIIPEDQIRTILDRLKALRNSKSPVYLRSCSINIFNGMVGLSFSSEGSSYMPYENFLKTDPPM</sequence>